<proteinExistence type="predicted"/>
<sequence length="120" mass="13767">MDSSAAPRRRRRVDEDEKFDTIMANHEGRSNDHSKRRSRSRGKGKELVTYSIDTTGPPYNRPSDMSAPRQRDRTAEKVLPSRPINLDDDDDDDDYHHDLNSPIGSPVTPDFLAKMDIKEE</sequence>
<keyword evidence="3" id="KW-1185">Reference proteome</keyword>
<reference evidence="2 3" key="1">
    <citation type="submission" date="2011-02" db="EMBL/GenBank/DDBJ databases">
        <title>The Genome Sequence of Sphaeroforma arctica JP610.</title>
        <authorList>
            <consortium name="The Broad Institute Genome Sequencing Platform"/>
            <person name="Russ C."/>
            <person name="Cuomo C."/>
            <person name="Young S.K."/>
            <person name="Zeng Q."/>
            <person name="Gargeya S."/>
            <person name="Alvarado L."/>
            <person name="Berlin A."/>
            <person name="Chapman S.B."/>
            <person name="Chen Z."/>
            <person name="Freedman E."/>
            <person name="Gellesch M."/>
            <person name="Goldberg J."/>
            <person name="Griggs A."/>
            <person name="Gujja S."/>
            <person name="Heilman E."/>
            <person name="Heiman D."/>
            <person name="Howarth C."/>
            <person name="Mehta T."/>
            <person name="Neiman D."/>
            <person name="Pearson M."/>
            <person name="Roberts A."/>
            <person name="Saif S."/>
            <person name="Shea T."/>
            <person name="Shenoy N."/>
            <person name="Sisk P."/>
            <person name="Stolte C."/>
            <person name="Sykes S."/>
            <person name="White J."/>
            <person name="Yandava C."/>
            <person name="Burger G."/>
            <person name="Gray M.W."/>
            <person name="Holland P.W.H."/>
            <person name="King N."/>
            <person name="Lang F.B.F."/>
            <person name="Roger A.J."/>
            <person name="Ruiz-Trillo I."/>
            <person name="Haas B."/>
            <person name="Nusbaum C."/>
            <person name="Birren B."/>
        </authorList>
    </citation>
    <scope>NUCLEOTIDE SEQUENCE [LARGE SCALE GENOMIC DNA]</scope>
    <source>
        <strain evidence="2 3">JP610</strain>
    </source>
</reference>
<name>A0A0L0GBK0_9EUKA</name>
<feature type="region of interest" description="Disordered" evidence="1">
    <location>
        <begin position="1"/>
        <end position="108"/>
    </location>
</feature>
<evidence type="ECO:0000313" key="2">
    <source>
        <dbReference type="EMBL" id="KNC86380.1"/>
    </source>
</evidence>
<evidence type="ECO:0000313" key="3">
    <source>
        <dbReference type="Proteomes" id="UP000054560"/>
    </source>
</evidence>
<evidence type="ECO:0000256" key="1">
    <source>
        <dbReference type="SAM" id="MobiDB-lite"/>
    </source>
</evidence>
<gene>
    <name evidence="2" type="ORF">SARC_01475</name>
</gene>
<dbReference type="GeneID" id="25901979"/>
<dbReference type="EMBL" id="KQ241654">
    <property type="protein sequence ID" value="KNC86380.1"/>
    <property type="molecule type" value="Genomic_DNA"/>
</dbReference>
<protein>
    <submittedName>
        <fullName evidence="2">Uncharacterized protein</fullName>
    </submittedName>
</protein>
<accession>A0A0L0GBK0</accession>
<dbReference type="Proteomes" id="UP000054560">
    <property type="component" value="Unassembled WGS sequence"/>
</dbReference>
<dbReference type="AlphaFoldDB" id="A0A0L0GBK0"/>
<organism evidence="2 3">
    <name type="scientific">Sphaeroforma arctica JP610</name>
    <dbReference type="NCBI Taxonomy" id="667725"/>
    <lineage>
        <taxon>Eukaryota</taxon>
        <taxon>Ichthyosporea</taxon>
        <taxon>Ichthyophonida</taxon>
        <taxon>Sphaeroforma</taxon>
    </lineage>
</organism>
<dbReference type="RefSeq" id="XP_014160282.1">
    <property type="nucleotide sequence ID" value="XM_014304807.1"/>
</dbReference>